<feature type="domain" description="F-box" evidence="1">
    <location>
        <begin position="10"/>
        <end position="56"/>
    </location>
</feature>
<sequence length="401" mass="46324">MAGASTKSNNRRHIHIPAELVEKILLNLSVKSLVRFSAVSKSWNSIIYGAEFVKRYRGREMMVLRGYHQYSDESYSNDKGLVFPLSSISSENPVDSAIAMTWPPAPSKEEDSNNSYHVHASCDQFWCVELEPRSLYFYNPSNESYRKLPDPLIGISVEEAFIYGLGYDAVSNDYKMLRVDRQNYVFAELYSLTSDSWELISEHPNPPFWTLTNCFSVSGALHWLVHYMDPGVRILSFDLSTKRFGELSLPERNDDVYCYLDITVLRGKFSVCMSYDLRSELVVWVMEDYGDPKSWVKDLEIDYAHVHSINRTSLKPFFFYNGGGDLIKAFPSPLQIRKIFLYRDDDATLEEKDFSCGTFLLDTFPYQETPLLLDSFTYVETLVSPWQPLPICHYHEDDVDQ</sequence>
<dbReference type="InterPro" id="IPR050796">
    <property type="entry name" value="SCF_F-box_component"/>
</dbReference>
<evidence type="ECO:0000313" key="2">
    <source>
        <dbReference type="EMBL" id="KAH6823473.1"/>
    </source>
</evidence>
<dbReference type="SUPFAM" id="SSF81383">
    <property type="entry name" value="F-box domain"/>
    <property type="match status" value="1"/>
</dbReference>
<protein>
    <recommendedName>
        <fullName evidence="1">F-box domain-containing protein</fullName>
    </recommendedName>
</protein>
<dbReference type="PANTHER" id="PTHR31672:SF13">
    <property type="entry name" value="F-BOX PROTEIN CPR30-LIKE"/>
    <property type="match status" value="1"/>
</dbReference>
<reference evidence="2 3" key="1">
    <citation type="journal article" date="2021" name="Nat. Commun.">
        <title>Incipient diploidization of the medicinal plant Perilla within 10,000 years.</title>
        <authorList>
            <person name="Zhang Y."/>
            <person name="Shen Q."/>
            <person name="Leng L."/>
            <person name="Zhang D."/>
            <person name="Chen S."/>
            <person name="Shi Y."/>
            <person name="Ning Z."/>
            <person name="Chen S."/>
        </authorList>
    </citation>
    <scope>NUCLEOTIDE SEQUENCE [LARGE SCALE GENOMIC DNA]</scope>
    <source>
        <strain evidence="3">cv. PC099</strain>
    </source>
</reference>
<dbReference type="InterPro" id="IPR036047">
    <property type="entry name" value="F-box-like_dom_sf"/>
</dbReference>
<keyword evidence="3" id="KW-1185">Reference proteome</keyword>
<accession>A0AAD4IYR7</accession>
<dbReference type="EMBL" id="SDAM02000835">
    <property type="protein sequence ID" value="KAH6823473.1"/>
    <property type="molecule type" value="Genomic_DNA"/>
</dbReference>
<gene>
    <name evidence="2" type="ORF">C2S53_017530</name>
</gene>
<evidence type="ECO:0000259" key="1">
    <source>
        <dbReference type="PROSITE" id="PS50181"/>
    </source>
</evidence>
<dbReference type="NCBIfam" id="TIGR01640">
    <property type="entry name" value="F_box_assoc_1"/>
    <property type="match status" value="1"/>
</dbReference>
<dbReference type="Proteomes" id="UP001190926">
    <property type="component" value="Unassembled WGS sequence"/>
</dbReference>
<dbReference type="InterPro" id="IPR017451">
    <property type="entry name" value="F-box-assoc_interact_dom"/>
</dbReference>
<dbReference type="Pfam" id="PF00646">
    <property type="entry name" value="F-box"/>
    <property type="match status" value="1"/>
</dbReference>
<name>A0AAD4IYR7_PERFH</name>
<organism evidence="2 3">
    <name type="scientific">Perilla frutescens var. hirtella</name>
    <name type="common">Perilla citriodora</name>
    <name type="synonym">Perilla setoyensis</name>
    <dbReference type="NCBI Taxonomy" id="608512"/>
    <lineage>
        <taxon>Eukaryota</taxon>
        <taxon>Viridiplantae</taxon>
        <taxon>Streptophyta</taxon>
        <taxon>Embryophyta</taxon>
        <taxon>Tracheophyta</taxon>
        <taxon>Spermatophyta</taxon>
        <taxon>Magnoliopsida</taxon>
        <taxon>eudicotyledons</taxon>
        <taxon>Gunneridae</taxon>
        <taxon>Pentapetalae</taxon>
        <taxon>asterids</taxon>
        <taxon>lamiids</taxon>
        <taxon>Lamiales</taxon>
        <taxon>Lamiaceae</taxon>
        <taxon>Nepetoideae</taxon>
        <taxon>Elsholtzieae</taxon>
        <taxon>Perilla</taxon>
    </lineage>
</organism>
<evidence type="ECO:0000313" key="3">
    <source>
        <dbReference type="Proteomes" id="UP001190926"/>
    </source>
</evidence>
<dbReference type="PANTHER" id="PTHR31672">
    <property type="entry name" value="BNACNNG10540D PROTEIN"/>
    <property type="match status" value="1"/>
</dbReference>
<dbReference type="AlphaFoldDB" id="A0AAD4IYR7"/>
<dbReference type="InterPro" id="IPR001810">
    <property type="entry name" value="F-box_dom"/>
</dbReference>
<proteinExistence type="predicted"/>
<dbReference type="InterPro" id="IPR006527">
    <property type="entry name" value="F-box-assoc_dom_typ1"/>
</dbReference>
<dbReference type="PROSITE" id="PS50181">
    <property type="entry name" value="FBOX"/>
    <property type="match status" value="1"/>
</dbReference>
<dbReference type="SMART" id="SM00256">
    <property type="entry name" value="FBOX"/>
    <property type="match status" value="1"/>
</dbReference>
<dbReference type="Pfam" id="PF07734">
    <property type="entry name" value="FBA_1"/>
    <property type="match status" value="1"/>
</dbReference>
<dbReference type="Gene3D" id="1.20.1280.50">
    <property type="match status" value="1"/>
</dbReference>
<comment type="caution">
    <text evidence="2">The sequence shown here is derived from an EMBL/GenBank/DDBJ whole genome shotgun (WGS) entry which is preliminary data.</text>
</comment>